<keyword evidence="3" id="KW-1185">Reference proteome</keyword>
<name>A0A1C5ITN6_9ACTN</name>
<reference evidence="3" key="1">
    <citation type="submission" date="2016-06" db="EMBL/GenBank/DDBJ databases">
        <authorList>
            <person name="Varghese N."/>
        </authorList>
    </citation>
    <scope>NUCLEOTIDE SEQUENCE [LARGE SCALE GENOMIC DNA]</scope>
    <source>
        <strain evidence="3">DSM 43171</strain>
    </source>
</reference>
<dbReference type="STRING" id="47864.GA0070560_11686"/>
<gene>
    <name evidence="2" type="ORF">GA0070560_11686</name>
</gene>
<feature type="region of interest" description="Disordered" evidence="1">
    <location>
        <begin position="49"/>
        <end position="70"/>
    </location>
</feature>
<dbReference type="Proteomes" id="UP000199408">
    <property type="component" value="Unassembled WGS sequence"/>
</dbReference>
<accession>A0A1C5ITN6</accession>
<evidence type="ECO:0000313" key="2">
    <source>
        <dbReference type="EMBL" id="SCG61672.1"/>
    </source>
</evidence>
<evidence type="ECO:0000313" key="3">
    <source>
        <dbReference type="Proteomes" id="UP000199408"/>
    </source>
</evidence>
<proteinExistence type="predicted"/>
<organism evidence="2 3">
    <name type="scientific">Micromonospora halophytica</name>
    <dbReference type="NCBI Taxonomy" id="47864"/>
    <lineage>
        <taxon>Bacteria</taxon>
        <taxon>Bacillati</taxon>
        <taxon>Actinomycetota</taxon>
        <taxon>Actinomycetes</taxon>
        <taxon>Micromonosporales</taxon>
        <taxon>Micromonosporaceae</taxon>
        <taxon>Micromonospora</taxon>
    </lineage>
</organism>
<sequence>MTDSGIPVASAIWAVEQVAGELRETYAMAAATVLLDRMSAGCTHPAIRQARRSGEDALDLAGGPATTPGR</sequence>
<dbReference type="AlphaFoldDB" id="A0A1C5ITN6"/>
<dbReference type="EMBL" id="FMDN01000016">
    <property type="protein sequence ID" value="SCG61672.1"/>
    <property type="molecule type" value="Genomic_DNA"/>
</dbReference>
<protein>
    <submittedName>
        <fullName evidence="2">Uncharacterized protein</fullName>
    </submittedName>
</protein>
<evidence type="ECO:0000256" key="1">
    <source>
        <dbReference type="SAM" id="MobiDB-lite"/>
    </source>
</evidence>